<evidence type="ECO:0000313" key="3">
    <source>
        <dbReference type="Proteomes" id="UP000654257"/>
    </source>
</evidence>
<keyword evidence="3" id="KW-1185">Reference proteome</keyword>
<accession>A0A917G6U5</accession>
<organism evidence="2 3">
    <name type="scientific">Rhodococcoides trifolii</name>
    <dbReference type="NCBI Taxonomy" id="908250"/>
    <lineage>
        <taxon>Bacteria</taxon>
        <taxon>Bacillati</taxon>
        <taxon>Actinomycetota</taxon>
        <taxon>Actinomycetes</taxon>
        <taxon>Mycobacteriales</taxon>
        <taxon>Nocardiaceae</taxon>
        <taxon>Rhodococcoides</taxon>
    </lineage>
</organism>
<gene>
    <name evidence="2" type="ORF">GCM10007304_43290</name>
</gene>
<dbReference type="Gene3D" id="1.10.10.2840">
    <property type="entry name" value="PucR C-terminal helix-turn-helix domain"/>
    <property type="match status" value="1"/>
</dbReference>
<dbReference type="InterPro" id="IPR042070">
    <property type="entry name" value="PucR_C-HTH_sf"/>
</dbReference>
<dbReference type="AlphaFoldDB" id="A0A917G6U5"/>
<name>A0A917G6U5_9NOCA</name>
<proteinExistence type="predicted"/>
<feature type="domain" description="PucR C-terminal helix-turn-helix" evidence="1">
    <location>
        <begin position="255"/>
        <end position="310"/>
    </location>
</feature>
<evidence type="ECO:0000259" key="1">
    <source>
        <dbReference type="Pfam" id="PF13556"/>
    </source>
</evidence>
<evidence type="ECO:0000313" key="2">
    <source>
        <dbReference type="EMBL" id="GGG24762.1"/>
    </source>
</evidence>
<dbReference type="Pfam" id="PF13556">
    <property type="entry name" value="HTH_30"/>
    <property type="match status" value="1"/>
</dbReference>
<reference evidence="2" key="1">
    <citation type="journal article" date="2014" name="Int. J. Syst. Evol. Microbiol.">
        <title>Complete genome sequence of Corynebacterium casei LMG S-19264T (=DSM 44701T), isolated from a smear-ripened cheese.</title>
        <authorList>
            <consortium name="US DOE Joint Genome Institute (JGI-PGF)"/>
            <person name="Walter F."/>
            <person name="Albersmeier A."/>
            <person name="Kalinowski J."/>
            <person name="Ruckert C."/>
        </authorList>
    </citation>
    <scope>NUCLEOTIDE SEQUENCE</scope>
    <source>
        <strain evidence="2">CCM 7905</strain>
    </source>
</reference>
<dbReference type="EMBL" id="BMCU01000005">
    <property type="protein sequence ID" value="GGG24762.1"/>
    <property type="molecule type" value="Genomic_DNA"/>
</dbReference>
<dbReference type="Proteomes" id="UP000654257">
    <property type="component" value="Unassembled WGS sequence"/>
</dbReference>
<sequence length="320" mass="34923">MPEDHRRALKAVVAEWVSSGVEVDSVLEACRDGGAHVLSDWANEPYADRLTVSSTVVRLVSECTIAVNNAFSYRSRSHTDDEDAARAELAHALILNRPHRTELAVQLGMTLSSHYVVVVLDVSRAAGNRRAVAIRGAIDSVFGRVHGAMFVLGVRAVTVLVPAPAEKESIDALVARLDGVLGASIMAATAEADSTDLARTIDFAFELITIATSLGRRNKLYRTHELVLEYQMSRPGPGRDAMAAVLDPLRDRPVLLDTITTYIKCQQSRRLASKALYIHTNTLDNRLRKVSEVLGFDIGSVVGQRKLEAAIFLEDLDRAV</sequence>
<dbReference type="PANTHER" id="PTHR33744">
    <property type="entry name" value="CARBOHYDRATE DIACID REGULATOR"/>
    <property type="match status" value="1"/>
</dbReference>
<dbReference type="InterPro" id="IPR025736">
    <property type="entry name" value="PucR_C-HTH_dom"/>
</dbReference>
<dbReference type="InterPro" id="IPR051448">
    <property type="entry name" value="CdaR-like_regulators"/>
</dbReference>
<reference evidence="2" key="2">
    <citation type="submission" date="2020-09" db="EMBL/GenBank/DDBJ databases">
        <authorList>
            <person name="Sun Q."/>
            <person name="Sedlacek I."/>
        </authorList>
    </citation>
    <scope>NUCLEOTIDE SEQUENCE</scope>
    <source>
        <strain evidence="2">CCM 7905</strain>
    </source>
</reference>
<protein>
    <recommendedName>
        <fullName evidence="1">PucR C-terminal helix-turn-helix domain-containing protein</fullName>
    </recommendedName>
</protein>
<comment type="caution">
    <text evidence="2">The sequence shown here is derived from an EMBL/GenBank/DDBJ whole genome shotgun (WGS) entry which is preliminary data.</text>
</comment>